<name>A0ABU6WT93_9FABA</name>
<reference evidence="1 2" key="1">
    <citation type="journal article" date="2023" name="Plants (Basel)">
        <title>Bridging the Gap: Combining Genomics and Transcriptomics Approaches to Understand Stylosanthes scabra, an Orphan Legume from the Brazilian Caatinga.</title>
        <authorList>
            <person name="Ferreira-Neto J.R.C."/>
            <person name="da Silva M.D."/>
            <person name="Binneck E."/>
            <person name="de Melo N.F."/>
            <person name="da Silva R.H."/>
            <person name="de Melo A.L.T.M."/>
            <person name="Pandolfi V."/>
            <person name="Bustamante F.O."/>
            <person name="Brasileiro-Vidal A.C."/>
            <person name="Benko-Iseppon A.M."/>
        </authorList>
    </citation>
    <scope>NUCLEOTIDE SEQUENCE [LARGE SCALE GENOMIC DNA]</scope>
    <source>
        <tissue evidence="1">Leaves</tissue>
    </source>
</reference>
<dbReference type="EMBL" id="JASCZI010182809">
    <property type="protein sequence ID" value="MED6188646.1"/>
    <property type="molecule type" value="Genomic_DNA"/>
</dbReference>
<evidence type="ECO:0000313" key="1">
    <source>
        <dbReference type="EMBL" id="MED6188646.1"/>
    </source>
</evidence>
<gene>
    <name evidence="1" type="ORF">PIB30_087857</name>
</gene>
<feature type="non-terminal residue" evidence="1">
    <location>
        <position position="1"/>
    </location>
</feature>
<dbReference type="Proteomes" id="UP001341840">
    <property type="component" value="Unassembled WGS sequence"/>
</dbReference>
<evidence type="ECO:0000313" key="2">
    <source>
        <dbReference type="Proteomes" id="UP001341840"/>
    </source>
</evidence>
<sequence length="83" mass="9410">RLKDFKDLHLESIRQGFESTPRSKSHELPGIKSIRLVTEPIRCHPVFKINVQNTLGIDSSSSESILKRMNMVSKGFQKLSDGD</sequence>
<protein>
    <submittedName>
        <fullName evidence="1">Uncharacterized protein</fullName>
    </submittedName>
</protein>
<organism evidence="1 2">
    <name type="scientific">Stylosanthes scabra</name>
    <dbReference type="NCBI Taxonomy" id="79078"/>
    <lineage>
        <taxon>Eukaryota</taxon>
        <taxon>Viridiplantae</taxon>
        <taxon>Streptophyta</taxon>
        <taxon>Embryophyta</taxon>
        <taxon>Tracheophyta</taxon>
        <taxon>Spermatophyta</taxon>
        <taxon>Magnoliopsida</taxon>
        <taxon>eudicotyledons</taxon>
        <taxon>Gunneridae</taxon>
        <taxon>Pentapetalae</taxon>
        <taxon>rosids</taxon>
        <taxon>fabids</taxon>
        <taxon>Fabales</taxon>
        <taxon>Fabaceae</taxon>
        <taxon>Papilionoideae</taxon>
        <taxon>50 kb inversion clade</taxon>
        <taxon>dalbergioids sensu lato</taxon>
        <taxon>Dalbergieae</taxon>
        <taxon>Pterocarpus clade</taxon>
        <taxon>Stylosanthes</taxon>
    </lineage>
</organism>
<proteinExistence type="predicted"/>
<comment type="caution">
    <text evidence="1">The sequence shown here is derived from an EMBL/GenBank/DDBJ whole genome shotgun (WGS) entry which is preliminary data.</text>
</comment>
<keyword evidence="2" id="KW-1185">Reference proteome</keyword>
<accession>A0ABU6WT93</accession>